<evidence type="ECO:0000256" key="1">
    <source>
        <dbReference type="SAM" id="Coils"/>
    </source>
</evidence>
<gene>
    <name evidence="2" type="ORF">Tci_910078</name>
</gene>
<feature type="non-terminal residue" evidence="2">
    <location>
        <position position="1"/>
    </location>
</feature>
<keyword evidence="1" id="KW-0175">Coiled coil</keyword>
<accession>A0A699VUR7</accession>
<dbReference type="EMBL" id="BKCJ011495893">
    <property type="protein sequence ID" value="GFD38109.1"/>
    <property type="molecule type" value="Genomic_DNA"/>
</dbReference>
<feature type="non-terminal residue" evidence="2">
    <location>
        <position position="89"/>
    </location>
</feature>
<evidence type="ECO:0000313" key="2">
    <source>
        <dbReference type="EMBL" id="GFD38109.1"/>
    </source>
</evidence>
<comment type="caution">
    <text evidence="2">The sequence shown here is derived from an EMBL/GenBank/DDBJ whole genome shotgun (WGS) entry which is preliminary data.</text>
</comment>
<dbReference type="AlphaFoldDB" id="A0A699VUR7"/>
<reference evidence="2" key="1">
    <citation type="journal article" date="2019" name="Sci. Rep.">
        <title>Draft genome of Tanacetum cinerariifolium, the natural source of mosquito coil.</title>
        <authorList>
            <person name="Yamashiro T."/>
            <person name="Shiraishi A."/>
            <person name="Satake H."/>
            <person name="Nakayama K."/>
        </authorList>
    </citation>
    <scope>NUCLEOTIDE SEQUENCE</scope>
</reference>
<sequence length="89" mass="9766">PQPQDAEGSSHLFQQVLDTCFALAHRVEVLENDKVAQQLEIIKLKARMKKLEKLNKVVAANTPIPAAKPKTLTITAAPAVSTRRRKGVV</sequence>
<feature type="coiled-coil region" evidence="1">
    <location>
        <begin position="27"/>
        <end position="61"/>
    </location>
</feature>
<name>A0A699VUR7_TANCI</name>
<protein>
    <submittedName>
        <fullName evidence="2">Uncharacterized protein</fullName>
    </submittedName>
</protein>
<proteinExistence type="predicted"/>
<organism evidence="2">
    <name type="scientific">Tanacetum cinerariifolium</name>
    <name type="common">Dalmatian daisy</name>
    <name type="synonym">Chrysanthemum cinerariifolium</name>
    <dbReference type="NCBI Taxonomy" id="118510"/>
    <lineage>
        <taxon>Eukaryota</taxon>
        <taxon>Viridiplantae</taxon>
        <taxon>Streptophyta</taxon>
        <taxon>Embryophyta</taxon>
        <taxon>Tracheophyta</taxon>
        <taxon>Spermatophyta</taxon>
        <taxon>Magnoliopsida</taxon>
        <taxon>eudicotyledons</taxon>
        <taxon>Gunneridae</taxon>
        <taxon>Pentapetalae</taxon>
        <taxon>asterids</taxon>
        <taxon>campanulids</taxon>
        <taxon>Asterales</taxon>
        <taxon>Asteraceae</taxon>
        <taxon>Asteroideae</taxon>
        <taxon>Anthemideae</taxon>
        <taxon>Anthemidinae</taxon>
        <taxon>Tanacetum</taxon>
    </lineage>
</organism>